<protein>
    <submittedName>
        <fullName evidence="1">Uncharacterized protein</fullName>
    </submittedName>
</protein>
<dbReference type="EMBL" id="MT143923">
    <property type="protein sequence ID" value="QJH92812.1"/>
    <property type="molecule type" value="Genomic_DNA"/>
</dbReference>
<organism evidence="1">
    <name type="scientific">viral metagenome</name>
    <dbReference type="NCBI Taxonomy" id="1070528"/>
    <lineage>
        <taxon>unclassified sequences</taxon>
        <taxon>metagenomes</taxon>
        <taxon>organismal metagenomes</taxon>
    </lineage>
</organism>
<accession>A0A6M3MDZ8</accession>
<proteinExistence type="predicted"/>
<gene>
    <name evidence="2" type="ORF">MM171A02327_0003</name>
    <name evidence="1" type="ORF">MM171B00591_0025</name>
</gene>
<dbReference type="EMBL" id="MT143855">
    <property type="protein sequence ID" value="QJB03665.1"/>
    <property type="molecule type" value="Genomic_DNA"/>
</dbReference>
<sequence>MHMKKLNLCGFRVNYGKERNGPYSACIYDNTSNSYFIPIKRIKGCETNDDILLRIGFEVALLTLAEVSPDVDFNGKTQIIDYSDTRKVGDKEEN</sequence>
<dbReference type="AlphaFoldDB" id="A0A6M3MDZ8"/>
<evidence type="ECO:0000313" key="1">
    <source>
        <dbReference type="EMBL" id="QJB03665.1"/>
    </source>
</evidence>
<evidence type="ECO:0000313" key="2">
    <source>
        <dbReference type="EMBL" id="QJH92812.1"/>
    </source>
</evidence>
<reference evidence="1" key="1">
    <citation type="submission" date="2020-03" db="EMBL/GenBank/DDBJ databases">
        <title>The deep terrestrial virosphere.</title>
        <authorList>
            <person name="Holmfeldt K."/>
            <person name="Nilsson E."/>
            <person name="Simone D."/>
            <person name="Lopez-Fernandez M."/>
            <person name="Wu X."/>
            <person name="de Brujin I."/>
            <person name="Lundin D."/>
            <person name="Andersson A."/>
            <person name="Bertilsson S."/>
            <person name="Dopson M."/>
        </authorList>
    </citation>
    <scope>NUCLEOTIDE SEQUENCE</scope>
    <source>
        <strain evidence="2">MM171A02327</strain>
        <strain evidence="1">MM171B00591</strain>
    </source>
</reference>
<name>A0A6M3MDZ8_9ZZZZ</name>